<dbReference type="AlphaFoldDB" id="A0AAW4W5T8"/>
<dbReference type="RefSeq" id="WP_227589035.1">
    <property type="nucleotide sequence ID" value="NZ_JAJEQQ010000025.1"/>
</dbReference>
<gene>
    <name evidence="1" type="ORF">LKD40_13595</name>
</gene>
<evidence type="ECO:0000313" key="1">
    <source>
        <dbReference type="EMBL" id="MCC2228825.1"/>
    </source>
</evidence>
<organism evidence="1 2">
    <name type="scientific">Blautia fusiformis</name>
    <dbReference type="NCBI Taxonomy" id="2881264"/>
    <lineage>
        <taxon>Bacteria</taxon>
        <taxon>Bacillati</taxon>
        <taxon>Bacillota</taxon>
        <taxon>Clostridia</taxon>
        <taxon>Lachnospirales</taxon>
        <taxon>Lachnospiraceae</taxon>
        <taxon>Blautia</taxon>
    </lineage>
</organism>
<reference evidence="1 2" key="1">
    <citation type="submission" date="2021-10" db="EMBL/GenBank/DDBJ databases">
        <title>Anaerobic single-cell dispensing facilitates the cultivation of human gut bacteria.</title>
        <authorList>
            <person name="Afrizal A."/>
        </authorList>
    </citation>
    <scope>NUCLEOTIDE SEQUENCE [LARGE SCALE GENOMIC DNA]</scope>
    <source>
        <strain evidence="1 2">CLA-AA-H217</strain>
    </source>
</reference>
<evidence type="ECO:0008006" key="3">
    <source>
        <dbReference type="Google" id="ProtNLM"/>
    </source>
</evidence>
<protein>
    <recommendedName>
        <fullName evidence="3">Transcription factor zinc-finger domain-containing protein</fullName>
    </recommendedName>
</protein>
<name>A0AAW4W5T8_9FIRM</name>
<dbReference type="EMBL" id="JAJEQQ010000025">
    <property type="protein sequence ID" value="MCC2228825.1"/>
    <property type="molecule type" value="Genomic_DNA"/>
</dbReference>
<proteinExistence type="predicted"/>
<keyword evidence="2" id="KW-1185">Reference proteome</keyword>
<comment type="caution">
    <text evidence="1">The sequence shown here is derived from an EMBL/GenBank/DDBJ whole genome shotgun (WGS) entry which is preliminary data.</text>
</comment>
<sequence length="64" mass="7112">MDKIGFANCQDVRNQKKIRELDCPRCHEPGGIEAFVKDGILAEDGVCDNCGYILPEGTELEEVE</sequence>
<dbReference type="Proteomes" id="UP001198612">
    <property type="component" value="Unassembled WGS sequence"/>
</dbReference>
<evidence type="ECO:0000313" key="2">
    <source>
        <dbReference type="Proteomes" id="UP001198612"/>
    </source>
</evidence>
<accession>A0AAW4W5T8</accession>